<feature type="compositionally biased region" description="Basic and acidic residues" evidence="1">
    <location>
        <begin position="852"/>
        <end position="876"/>
    </location>
</feature>
<feature type="region of interest" description="Disordered" evidence="1">
    <location>
        <begin position="849"/>
        <end position="908"/>
    </location>
</feature>
<feature type="region of interest" description="Disordered" evidence="1">
    <location>
        <begin position="945"/>
        <end position="968"/>
    </location>
</feature>
<comment type="caution">
    <text evidence="2">The sequence shown here is derived from an EMBL/GenBank/DDBJ whole genome shotgun (WGS) entry which is preliminary data.</text>
</comment>
<dbReference type="EMBL" id="BPLF01000002">
    <property type="protein sequence ID" value="GIX62824.1"/>
    <property type="molecule type" value="Genomic_DNA"/>
</dbReference>
<evidence type="ECO:0000313" key="3">
    <source>
        <dbReference type="Proteomes" id="UP001497744"/>
    </source>
</evidence>
<evidence type="ECO:0000256" key="1">
    <source>
        <dbReference type="SAM" id="MobiDB-lite"/>
    </source>
</evidence>
<organism evidence="2 3">
    <name type="scientific">Babesia caballi</name>
    <dbReference type="NCBI Taxonomy" id="5871"/>
    <lineage>
        <taxon>Eukaryota</taxon>
        <taxon>Sar</taxon>
        <taxon>Alveolata</taxon>
        <taxon>Apicomplexa</taxon>
        <taxon>Aconoidasida</taxon>
        <taxon>Piroplasmida</taxon>
        <taxon>Babesiidae</taxon>
        <taxon>Babesia</taxon>
    </lineage>
</organism>
<proteinExistence type="predicted"/>
<sequence length="1253" mass="129503">MIILLLGEPPVEDLRDALVEHERDQGERDGQEVLPPRQRHQVHDRVELGDDGGREGGRGGDAAGNVHRGVAVEHLEEVVPAAHGVGAQHLAPDGGDEGEGAGLGGLASRDVVEAVRSGAERRVGATPDGGARLRPEPAVLVTLERVLVLGGHLAEVDALEAGGDLAPETRAVGLDLRDLALQGAQRGPDLLVLDVEVVDVGHPAHVARLHTVLVGPAEVHELVRGAGGVRERDVAALLVEVAHEDHAGAEVKGGQDAGNDQPGLEDGVRKVAVEPPIARHDGLLGRTRLRGHDVVVGGLAREGHRRTAVGHEVEEQNLERLDGRQRPDENGEREVHDLADVGAEQEGDELLDVGVDGAARLDGVDDGAEVVVQQNHVGSALGDVSAVDAHGNTNVRGLERRGVVHAVASHGREVALALERLHNDDLVLRLGAAEDGDARRVGVDDAVGQVLPEVVVVDVHVAALEDASGLVAQVVELVEEANLLGNGGRSRLLVAGDHDDAHAGLDAGLHRAFHAEAGRVEAADAAEHDQGRRAVVAAVEEPPQPLLRVLALLEQLDVLVSEREDADQEDPESPGAEVEVGLVQRLELRLRRGGFARSPVDGALVALTAQGHAAALEEHVGGALERGDVSEALLAVGKVHVAEEVGLFELVHGAHHLAAGVERHIEGLDDRVVIVGGVGLVDGGPKATLGGRDDQRALGHVAHGLPLVVRLVLLHPRAVGVEVGGEHARLDLVGGGSADAGRADVVRDVVERALLVGALEQLGLDVVSEVLRLEHATVGVEAHGGVEGELLAHPGAVLVVEDGHGGGGHLALGEGAGLVTANYGTAPQSLNGGELPNVGVALGHVLGAHRKRDGDDHGQTLGDRGDGEADGQKDDGENAVGVGPRRVLVAGHNGDDDDGNQDADGNDANDAAKAVEAGLEGSLVVAHRGLLELLGDAPDLSLHAGADDDALGRPGNNRSGGEAEIAGERRADLRDLEETHVGGNGVTHLQNDHVAGDDVLGVDDVLLAVANDRGGGRGDGGQLLQSVGSRLLHVGRHGGVDVGDEDDEDALDVVAEHDAADGSREQHDDDEVGKLAEVHTPDRVLLGRLQNVLAVYAAVNVALGGGEALGEAVQAELVHDLLDRGSCMPRRAAGRVLLVHLIGRFLDDGIVLLAHELDHVVGGHAGLREPGGNLHLDVVGEVGERLVCDRLRYGSGDGVHGLDRVEPLGSEGAGAVAVRLGVDRDAEAIMAAVTGIGGVTSHFRAVSLTNHME</sequence>
<feature type="region of interest" description="Disordered" evidence="1">
    <location>
        <begin position="247"/>
        <end position="266"/>
    </location>
</feature>
<dbReference type="Proteomes" id="UP001497744">
    <property type="component" value="Unassembled WGS sequence"/>
</dbReference>
<name>A0AAV4LSM2_BABCB</name>
<dbReference type="AlphaFoldDB" id="A0AAV4LSM2"/>
<feature type="compositionally biased region" description="Basic and acidic residues" evidence="1">
    <location>
        <begin position="21"/>
        <end position="31"/>
    </location>
</feature>
<accession>A0AAV4LSM2</accession>
<feature type="compositionally biased region" description="Acidic residues" evidence="1">
    <location>
        <begin position="895"/>
        <end position="907"/>
    </location>
</feature>
<reference evidence="2 3" key="1">
    <citation type="submission" date="2021-06" db="EMBL/GenBank/DDBJ databases">
        <title>Genome sequence of Babesia caballi.</title>
        <authorList>
            <person name="Yamagishi J."/>
            <person name="Kidaka T."/>
            <person name="Ochi A."/>
        </authorList>
    </citation>
    <scope>NUCLEOTIDE SEQUENCE [LARGE SCALE GENOMIC DNA]</scope>
    <source>
        <strain evidence="2">USDA-D6B2</strain>
    </source>
</reference>
<protein>
    <submittedName>
        <fullName evidence="2">Uncharacterized protein</fullName>
    </submittedName>
</protein>
<dbReference type="RefSeq" id="XP_067714893.1">
    <property type="nucleotide sequence ID" value="XM_067858792.1"/>
</dbReference>
<feature type="region of interest" description="Disordered" evidence="1">
    <location>
        <begin position="21"/>
        <end position="64"/>
    </location>
</feature>
<feature type="compositionally biased region" description="Basic and acidic residues" evidence="1">
    <location>
        <begin position="41"/>
        <end position="58"/>
    </location>
</feature>
<evidence type="ECO:0000313" key="2">
    <source>
        <dbReference type="EMBL" id="GIX62824.1"/>
    </source>
</evidence>
<gene>
    <name evidence="2" type="ORF">BcabD6B2_22590</name>
</gene>
<keyword evidence="3" id="KW-1185">Reference proteome</keyword>
<dbReference type="GeneID" id="94194305"/>